<proteinExistence type="predicted"/>
<evidence type="ECO:0000256" key="1">
    <source>
        <dbReference type="ARBA" id="ARBA00022553"/>
    </source>
</evidence>
<dbReference type="Pfam" id="PF00072">
    <property type="entry name" value="Response_reg"/>
    <property type="match status" value="1"/>
</dbReference>
<dbReference type="InterPro" id="IPR000792">
    <property type="entry name" value="Tscrpt_reg_LuxR_C"/>
</dbReference>
<reference evidence="10" key="1">
    <citation type="submission" date="2024-06" db="EMBL/GenBank/DDBJ databases">
        <title>Methylostella associata gen. nov., sp. nov., a novel Ancalomicrobiaceae-affiliated facultatively methylotrophic bacteria that feed on methanotrophs of the genus Methylococcus.</title>
        <authorList>
            <person name="Saltykova V."/>
            <person name="Danilova O.V."/>
            <person name="Oshkin I.Y."/>
            <person name="Belova S.E."/>
            <person name="Pimenov N.V."/>
            <person name="Dedysh S.N."/>
        </authorList>
    </citation>
    <scope>NUCLEOTIDE SEQUENCE</scope>
    <source>
        <strain evidence="10">S20</strain>
    </source>
</reference>
<dbReference type="GO" id="GO:0006355">
    <property type="term" value="P:regulation of DNA-templated transcription"/>
    <property type="evidence" value="ECO:0007669"/>
    <property type="project" value="InterPro"/>
</dbReference>
<protein>
    <submittedName>
        <fullName evidence="10">Response regulator</fullName>
    </submittedName>
</protein>
<dbReference type="Pfam" id="PF00196">
    <property type="entry name" value="GerE"/>
    <property type="match status" value="1"/>
</dbReference>
<dbReference type="AlphaFoldDB" id="A0AAU7XEQ2"/>
<dbReference type="InterPro" id="IPR016032">
    <property type="entry name" value="Sig_transdc_resp-reg_C-effctor"/>
</dbReference>
<keyword evidence="1 6" id="KW-0597">Phosphoprotein</keyword>
<dbReference type="PROSITE" id="PS00622">
    <property type="entry name" value="HTH_LUXR_1"/>
    <property type="match status" value="1"/>
</dbReference>
<dbReference type="FunFam" id="3.40.50.2300:FF:000018">
    <property type="entry name" value="DNA-binding transcriptional regulator NtrC"/>
    <property type="match status" value="1"/>
</dbReference>
<dbReference type="PANTHER" id="PTHR44688">
    <property type="entry name" value="DNA-BINDING TRANSCRIPTIONAL ACTIVATOR DEVR_DOSR"/>
    <property type="match status" value="1"/>
</dbReference>
<evidence type="ECO:0000256" key="2">
    <source>
        <dbReference type="ARBA" id="ARBA00023012"/>
    </source>
</evidence>
<evidence type="ECO:0000256" key="5">
    <source>
        <dbReference type="ARBA" id="ARBA00023163"/>
    </source>
</evidence>
<feature type="region of interest" description="Disordered" evidence="7">
    <location>
        <begin position="1"/>
        <end position="20"/>
    </location>
</feature>
<dbReference type="SMART" id="SM00448">
    <property type="entry name" value="REC"/>
    <property type="match status" value="1"/>
</dbReference>
<feature type="domain" description="HTH luxR-type" evidence="8">
    <location>
        <begin position="159"/>
        <end position="224"/>
    </location>
</feature>
<dbReference type="GO" id="GO:0003677">
    <property type="term" value="F:DNA binding"/>
    <property type="evidence" value="ECO:0007669"/>
    <property type="project" value="UniProtKB-KW"/>
</dbReference>
<evidence type="ECO:0000259" key="9">
    <source>
        <dbReference type="PROSITE" id="PS50110"/>
    </source>
</evidence>
<evidence type="ECO:0000256" key="3">
    <source>
        <dbReference type="ARBA" id="ARBA00023015"/>
    </source>
</evidence>
<dbReference type="InterPro" id="IPR001789">
    <property type="entry name" value="Sig_transdc_resp-reg_receiver"/>
</dbReference>
<dbReference type="SUPFAM" id="SSF52172">
    <property type="entry name" value="CheY-like"/>
    <property type="match status" value="1"/>
</dbReference>
<dbReference type="GO" id="GO:0000160">
    <property type="term" value="P:phosphorelay signal transduction system"/>
    <property type="evidence" value="ECO:0007669"/>
    <property type="project" value="UniProtKB-KW"/>
</dbReference>
<dbReference type="SUPFAM" id="SSF46894">
    <property type="entry name" value="C-terminal effector domain of the bipartite response regulators"/>
    <property type="match status" value="1"/>
</dbReference>
<dbReference type="CDD" id="cd17537">
    <property type="entry name" value="REC_FixJ"/>
    <property type="match status" value="1"/>
</dbReference>
<dbReference type="InterPro" id="IPR011006">
    <property type="entry name" value="CheY-like_superfamily"/>
</dbReference>
<name>A0AAU7XEQ2_9HYPH</name>
<dbReference type="PROSITE" id="PS50043">
    <property type="entry name" value="HTH_LUXR_2"/>
    <property type="match status" value="1"/>
</dbReference>
<keyword evidence="4" id="KW-0238">DNA-binding</keyword>
<evidence type="ECO:0000259" key="8">
    <source>
        <dbReference type="PROSITE" id="PS50043"/>
    </source>
</evidence>
<dbReference type="PROSITE" id="PS50110">
    <property type="entry name" value="RESPONSE_REGULATORY"/>
    <property type="match status" value="1"/>
</dbReference>
<evidence type="ECO:0000256" key="7">
    <source>
        <dbReference type="SAM" id="MobiDB-lite"/>
    </source>
</evidence>
<organism evidence="10">
    <name type="scientific">Methyloraptor flagellatus</name>
    <dbReference type="NCBI Taxonomy" id="3162530"/>
    <lineage>
        <taxon>Bacteria</taxon>
        <taxon>Pseudomonadati</taxon>
        <taxon>Pseudomonadota</taxon>
        <taxon>Alphaproteobacteria</taxon>
        <taxon>Hyphomicrobiales</taxon>
        <taxon>Ancalomicrobiaceae</taxon>
        <taxon>Methyloraptor</taxon>
    </lineage>
</organism>
<keyword evidence="5" id="KW-0804">Transcription</keyword>
<dbReference type="RefSeq" id="WP_407051378.1">
    <property type="nucleotide sequence ID" value="NZ_CP158568.1"/>
</dbReference>
<dbReference type="PRINTS" id="PR00038">
    <property type="entry name" value="HTHLUXR"/>
</dbReference>
<sequence>MSEEHPDTEAVSAGTNPVGAVDASAEGGDIHVVDDDPAMRDSLTWLMRSRGLTALTWESGEAFLAGADHARPAAVVLDIRMAGLSGLDVLEELRRRNTVFVVIMLTGHGDVPLAVQSLKQGAADFIEKPFDPNELVDRLVVALAESRRRLGAARAAASVQERLQSLSTREREVMDLVLDGFLNKQIADRLGITMRTVEVHRARLFDKFAVRSAVELAQALARVR</sequence>
<dbReference type="KEGG" id="mflg:ABS361_08715"/>
<evidence type="ECO:0000256" key="4">
    <source>
        <dbReference type="ARBA" id="ARBA00023125"/>
    </source>
</evidence>
<gene>
    <name evidence="10" type="ORF">ABS361_08715</name>
</gene>
<evidence type="ECO:0000313" key="10">
    <source>
        <dbReference type="EMBL" id="XBY46283.1"/>
    </source>
</evidence>
<dbReference type="CDD" id="cd06170">
    <property type="entry name" value="LuxR_C_like"/>
    <property type="match status" value="1"/>
</dbReference>
<dbReference type="InterPro" id="IPR036388">
    <property type="entry name" value="WH-like_DNA-bd_sf"/>
</dbReference>
<dbReference type="SMART" id="SM00421">
    <property type="entry name" value="HTH_LUXR"/>
    <property type="match status" value="1"/>
</dbReference>
<keyword evidence="3" id="KW-0805">Transcription regulation</keyword>
<feature type="modified residue" description="4-aspartylphosphate" evidence="6">
    <location>
        <position position="78"/>
    </location>
</feature>
<dbReference type="PANTHER" id="PTHR44688:SF16">
    <property type="entry name" value="DNA-BINDING TRANSCRIPTIONAL ACTIVATOR DEVR_DOSR"/>
    <property type="match status" value="1"/>
</dbReference>
<feature type="domain" description="Response regulatory" evidence="9">
    <location>
        <begin position="29"/>
        <end position="143"/>
    </location>
</feature>
<dbReference type="Gene3D" id="3.40.50.2300">
    <property type="match status" value="1"/>
</dbReference>
<keyword evidence="2" id="KW-0902">Two-component regulatory system</keyword>
<accession>A0AAU7XEQ2</accession>
<dbReference type="Gene3D" id="1.10.10.10">
    <property type="entry name" value="Winged helix-like DNA-binding domain superfamily/Winged helix DNA-binding domain"/>
    <property type="match status" value="1"/>
</dbReference>
<dbReference type="EMBL" id="CP158568">
    <property type="protein sequence ID" value="XBY46283.1"/>
    <property type="molecule type" value="Genomic_DNA"/>
</dbReference>
<evidence type="ECO:0000256" key="6">
    <source>
        <dbReference type="PROSITE-ProRule" id="PRU00169"/>
    </source>
</evidence>